<protein>
    <recommendedName>
        <fullName evidence="5">PPM-type phosphatase domain-containing protein</fullName>
    </recommendedName>
</protein>
<dbReference type="Gene3D" id="3.80.10.10">
    <property type="entry name" value="Ribonuclease Inhibitor"/>
    <property type="match status" value="3"/>
</dbReference>
<reference evidence="6 7" key="1">
    <citation type="submission" date="2024-04" db="EMBL/GenBank/DDBJ databases">
        <authorList>
            <consortium name="Genoscope - CEA"/>
            <person name="William W."/>
        </authorList>
    </citation>
    <scope>NUCLEOTIDE SEQUENCE [LARGE SCALE GENOMIC DNA]</scope>
</reference>
<dbReference type="PANTHER" id="PTHR48051">
    <property type="match status" value="1"/>
</dbReference>
<dbReference type="InterPro" id="IPR001932">
    <property type="entry name" value="PPM-type_phosphatase-like_dom"/>
</dbReference>
<keyword evidence="7" id="KW-1185">Reference proteome</keyword>
<feature type="region of interest" description="Disordered" evidence="4">
    <location>
        <begin position="101"/>
        <end position="121"/>
    </location>
</feature>
<dbReference type="Pfam" id="PF00481">
    <property type="entry name" value="PP2C"/>
    <property type="match status" value="1"/>
</dbReference>
<dbReference type="InterPro" id="IPR001849">
    <property type="entry name" value="PH_domain"/>
</dbReference>
<feature type="compositionally biased region" description="Polar residues" evidence="4">
    <location>
        <begin position="1744"/>
        <end position="1753"/>
    </location>
</feature>
<dbReference type="Proteomes" id="UP001497497">
    <property type="component" value="Unassembled WGS sequence"/>
</dbReference>
<feature type="compositionally biased region" description="Acidic residues" evidence="4">
    <location>
        <begin position="1690"/>
        <end position="1701"/>
    </location>
</feature>
<feature type="region of interest" description="Disordered" evidence="4">
    <location>
        <begin position="1910"/>
        <end position="1932"/>
    </location>
</feature>
<comment type="caution">
    <text evidence="6">The sequence shown here is derived from an EMBL/GenBank/DDBJ whole genome shotgun (WGS) entry which is preliminary data.</text>
</comment>
<dbReference type="InterPro" id="IPR003591">
    <property type="entry name" value="Leu-rich_rpt_typical-subtyp"/>
</dbReference>
<feature type="compositionally biased region" description="Basic and acidic residues" evidence="4">
    <location>
        <begin position="23"/>
        <end position="37"/>
    </location>
</feature>
<dbReference type="InterPro" id="IPR055071">
    <property type="entry name" value="RA_PHLPP-like"/>
</dbReference>
<dbReference type="CDD" id="cd00821">
    <property type="entry name" value="PH"/>
    <property type="match status" value="1"/>
</dbReference>
<evidence type="ECO:0000256" key="4">
    <source>
        <dbReference type="SAM" id="MobiDB-lite"/>
    </source>
</evidence>
<dbReference type="SUPFAM" id="SSF52058">
    <property type="entry name" value="L domain-like"/>
    <property type="match status" value="1"/>
</dbReference>
<dbReference type="GO" id="GO:0005737">
    <property type="term" value="C:cytoplasm"/>
    <property type="evidence" value="ECO:0007669"/>
    <property type="project" value="TreeGrafter"/>
</dbReference>
<feature type="region of interest" description="Disordered" evidence="4">
    <location>
        <begin position="1729"/>
        <end position="1753"/>
    </location>
</feature>
<dbReference type="EMBL" id="CAXITT010000489">
    <property type="protein sequence ID" value="CAL1542510.1"/>
    <property type="molecule type" value="Genomic_DNA"/>
</dbReference>
<feature type="compositionally biased region" description="Basic and acidic residues" evidence="4">
    <location>
        <begin position="1729"/>
        <end position="1740"/>
    </location>
</feature>
<dbReference type="CDD" id="cd00143">
    <property type="entry name" value="PP2Cc"/>
    <property type="match status" value="1"/>
</dbReference>
<dbReference type="PROSITE" id="PS51746">
    <property type="entry name" value="PPM_2"/>
    <property type="match status" value="1"/>
</dbReference>
<accession>A0AAV2I8E6</accession>
<dbReference type="PROSITE" id="PS51450">
    <property type="entry name" value="LRR"/>
    <property type="match status" value="4"/>
</dbReference>
<gene>
    <name evidence="6" type="ORF">GSLYS_00016073001</name>
</gene>
<feature type="compositionally biased region" description="Pro residues" evidence="4">
    <location>
        <begin position="2119"/>
        <end position="2134"/>
    </location>
</feature>
<feature type="compositionally biased region" description="Polar residues" evidence="4">
    <location>
        <begin position="11"/>
        <end position="22"/>
    </location>
</feature>
<evidence type="ECO:0000256" key="2">
    <source>
        <dbReference type="ARBA" id="ARBA00022723"/>
    </source>
</evidence>
<dbReference type="InterPro" id="IPR036457">
    <property type="entry name" value="PPM-type-like_dom_sf"/>
</dbReference>
<feature type="domain" description="PPM-type phosphatase" evidence="5">
    <location>
        <begin position="943"/>
        <end position="1188"/>
    </location>
</feature>
<evidence type="ECO:0000313" key="7">
    <source>
        <dbReference type="Proteomes" id="UP001497497"/>
    </source>
</evidence>
<feature type="region of interest" description="Disordered" evidence="4">
    <location>
        <begin position="1682"/>
        <end position="1703"/>
    </location>
</feature>
<evidence type="ECO:0000256" key="3">
    <source>
        <dbReference type="ARBA" id="ARBA00022737"/>
    </source>
</evidence>
<dbReference type="CDD" id="cd17213">
    <property type="entry name" value="RA_PHLPP"/>
    <property type="match status" value="1"/>
</dbReference>
<evidence type="ECO:0000313" key="6">
    <source>
        <dbReference type="EMBL" id="CAL1542510.1"/>
    </source>
</evidence>
<feature type="region of interest" description="Disordered" evidence="4">
    <location>
        <begin position="2000"/>
        <end position="2020"/>
    </location>
</feature>
<name>A0AAV2I8E6_LYMST</name>
<feature type="region of interest" description="Disordered" evidence="4">
    <location>
        <begin position="1"/>
        <end position="49"/>
    </location>
</feature>
<sequence>MSGLNEPATGERTQTTGSGDVTQQEHSKREPGGDQKGHVGPGQVHGKRFNGSKAWWSVGELQHQGITHQSVGLSLGEEETWDLSDSLADLYQAVTRKEQKAATRVKGHNRTGSGGGNGRVDSDNKLDIKRWLDDDTSNGFIRVFQSDTDPNARLFPCTLYTPAQKICLQLGIPGNALHVQLSGDVIRRMEPFDCPLAIQNEYLAGIGYTDVRYIQEAGPKEDLTFLVRFYAGKPLSLSDYTYSRNQLTTYAYIRKGKLIHQWVRRQCTVSGTRLLIYREKGAEPTVVQLARGFVEEVNIKGQSLVLKITTTHQGERSMYMSFVSPEDYNKWLKKIKKATAKLPSKADLSNCHLEFIPETVFVNTELEILILRHNALRERPIEEDIYTIGWLDDLPRFTALRSLNLADNQLPSFPVSLCRIRSLVELNLASNKLEDIPAQISELVNLQVLHLHNNKLSSLPDEIAQMKNLTVVVLAFNQFTAIPSILLQPKQSNFLVDSIIMAGNQISRLHADQLVHMGQIKKIDLRLNQLQLMPTEMARFQSIEHVTHMDIRENQVTDLDIRAIRYLEYLNCQDNNMRSLQLNGTSLKNIYAAHNNLQTLSINPKPEWLVTMNVSYNKLIELPAWLSDCFFLVELDVSHNHLKSLPERLFTDAKKLKIVKANHNRITDLPDKTGSEMLEELHLQHNQIRHLSTELFIKAHSPYAGKKFNLTCLSHNQLGGGGDKAVLGFGMLPPIIIFCYPCVAHRLRYLNMTKNKLSDLPPPNKNDSYNKLQELYLSFNHLGNQCLHKICCFPRLRVLHLARNKLTVIEETDFEKLEQLTELNVSSNNLTYLPAALGRHPKLQVLRANCNLLQELPNFKNSSGLKVLEVSSNHLVKVNMANLMHSQVASLDITANPSIEVKSQDVQTALSSKKLSMVDMRGQNRSTEDLRLQGDVNGDQIWQTGLSKTSGIRNKLSVTAINKPHFNDNGEALFAIFDGGRNEVVANQLCDIIPIVLKEERSKSRKPEVYLKYCLLSAHRNLKQQGQKLGAAAVVAHIHKDDKNSHVLSVGNVGDAQVVLCRQRKAYLLSRPFLVAEDVEDKKRIVKSGGIITEDGRVSGVTYNTRLLGCSYLYPHVIPEPHVSSTVLTTEDTLLIVANQGLWQYVTYDEAVHEVKDVPDPVVAAKRLQDLAQGYGSRENIAVLVVRLMMSEAERARIKDLMRIQRKGQKELLKALNNRPSDILQFRDGVPKVQELSGVVIDKSGHAKKNRSGRKNLLDSESIKSSPSAEEVRVPSPQDPVHVDILNTVSQKRHNSHQHLAQTMSDSVSVLKQDDRHLYRKKSSYSSKDNLSKRNPMDGSAASRDSTPKLDHLRDGPASGNLTSQIKTTKADGHVDFIDGSALLMANAKTHNNSLVTNVEGKEGDSYKMMLSESLGRNADDQIPDEEDTSFYGNDAENFPDDFDPFEDPYDKHSQNGGFSVSPTESISSIDTRVHNEVDDIFRLRHLSKTGPDELNHSRYTGVSKSGFSDAGRIHVRPISPDSLISLDEFVKPAVSMSNIDRDALLFHQMQLARAQAHVGGGSTASLDSIQSAPLHASRRDIFPAARTSSHSIEVLVNIGEEESGTDSMKRGRVEWGSSLSGFTSGASTVTSSKIANLDSSSDAPSFILENPLDVSGNMDRAKLLLQDHLIQAASVKPYRDKDVVSKEQEDNDTLIGDDDIGNLNDVCSDEEMEGDDVGLEQAVINENEREPNWGQRSDEFSEQYDSSGSDESIGNVSLEDGYSAIEFSKPNNKRGSVSMLNVLDIDYEGYPQNNLRLKHASRNENSKFLAVGDRDRAPAGKAGLVKKVTKGKKVGDYEDIDKVRSEYSLTGEEQNFSDGYEVLSKYSQVKVTQTVSGKAEAKISTPSEEDIDELYAKVNKFKMKKTFEKYSDDGSQNPVGEPGIKSDRYPDEMLGEQDSVIILTSEGGGEEIQIPSSSRAPQHLLNSVHKFKHVPVLAQNQNQRNRTPINTPPMFRRIPPNAFGPSQSSPTSSSSSVLSISPIPTCNTPGLFVNSNSQTVTSSLKPDFHISKSFMSTGTHSSAVLTGDPVYNRNVTPPPSEAPPPLPPKPPFLKSFDGQSSSKTFVSPENSGNGGPPSMVPPPFPPRRNPSAPPTSRKTSPKPVPKKRQSLMKQGVNDGYIDVSVLSAQDVYLDSPKTNVSPYSSPMSSPYSSSVNMSHPASSKLSTQRSIIITYL</sequence>
<dbReference type="InterPro" id="IPR050216">
    <property type="entry name" value="LRR_domain-containing"/>
</dbReference>
<dbReference type="Gene3D" id="2.30.29.30">
    <property type="entry name" value="Pleckstrin-homology domain (PH domain)/Phosphotyrosine-binding domain (PTB)"/>
    <property type="match status" value="1"/>
</dbReference>
<dbReference type="InterPro" id="IPR001611">
    <property type="entry name" value="Leu-rich_rpt"/>
</dbReference>
<feature type="region of interest" description="Disordered" evidence="4">
    <location>
        <begin position="2066"/>
        <end position="2152"/>
    </location>
</feature>
<feature type="region of interest" description="Disordered" evidence="4">
    <location>
        <begin position="1246"/>
        <end position="1281"/>
    </location>
</feature>
<dbReference type="Pfam" id="PF23010">
    <property type="entry name" value="RA_3"/>
    <property type="match status" value="1"/>
</dbReference>
<dbReference type="PANTHER" id="PTHR48051:SF1">
    <property type="entry name" value="RAS SUPPRESSOR PROTEIN 1"/>
    <property type="match status" value="1"/>
</dbReference>
<keyword evidence="3" id="KW-0677">Repeat</keyword>
<dbReference type="GO" id="GO:0046872">
    <property type="term" value="F:metal ion binding"/>
    <property type="evidence" value="ECO:0007669"/>
    <property type="project" value="UniProtKB-KW"/>
</dbReference>
<feature type="compositionally biased region" description="Basic and acidic residues" evidence="4">
    <location>
        <begin position="1346"/>
        <end position="1355"/>
    </location>
</feature>
<dbReference type="Gene3D" id="3.60.40.10">
    <property type="entry name" value="PPM-type phosphatase domain"/>
    <property type="match status" value="1"/>
</dbReference>
<dbReference type="SMART" id="SM00332">
    <property type="entry name" value="PP2Cc"/>
    <property type="match status" value="1"/>
</dbReference>
<dbReference type="InterPro" id="IPR011993">
    <property type="entry name" value="PH-like_dom_sf"/>
</dbReference>
<feature type="compositionally biased region" description="Low complexity" evidence="4">
    <location>
        <begin position="2006"/>
        <end position="2020"/>
    </location>
</feature>
<evidence type="ECO:0000256" key="1">
    <source>
        <dbReference type="ARBA" id="ARBA00022614"/>
    </source>
</evidence>
<feature type="compositionally biased region" description="Pro residues" evidence="4">
    <location>
        <begin position="2077"/>
        <end position="2092"/>
    </location>
</feature>
<dbReference type="SUPFAM" id="SSF50729">
    <property type="entry name" value="PH domain-like"/>
    <property type="match status" value="1"/>
</dbReference>
<keyword evidence="2" id="KW-0479">Metal-binding</keyword>
<dbReference type="SUPFAM" id="SSF52075">
    <property type="entry name" value="Outer arm dynein light chain 1"/>
    <property type="match status" value="1"/>
</dbReference>
<feature type="region of interest" description="Disordered" evidence="4">
    <location>
        <begin position="1319"/>
        <end position="1367"/>
    </location>
</feature>
<dbReference type="SMART" id="SM00369">
    <property type="entry name" value="LRR_TYP"/>
    <property type="match status" value="8"/>
</dbReference>
<dbReference type="Pfam" id="PF00169">
    <property type="entry name" value="PH"/>
    <property type="match status" value="1"/>
</dbReference>
<dbReference type="SMART" id="SM00364">
    <property type="entry name" value="LRR_BAC"/>
    <property type="match status" value="10"/>
</dbReference>
<keyword evidence="1" id="KW-0433">Leucine-rich repeat</keyword>
<dbReference type="SMART" id="SM00233">
    <property type="entry name" value="PH"/>
    <property type="match status" value="1"/>
</dbReference>
<organism evidence="6 7">
    <name type="scientific">Lymnaea stagnalis</name>
    <name type="common">Great pond snail</name>
    <name type="synonym">Helix stagnalis</name>
    <dbReference type="NCBI Taxonomy" id="6523"/>
    <lineage>
        <taxon>Eukaryota</taxon>
        <taxon>Metazoa</taxon>
        <taxon>Spiralia</taxon>
        <taxon>Lophotrochozoa</taxon>
        <taxon>Mollusca</taxon>
        <taxon>Gastropoda</taxon>
        <taxon>Heterobranchia</taxon>
        <taxon>Euthyneura</taxon>
        <taxon>Panpulmonata</taxon>
        <taxon>Hygrophila</taxon>
        <taxon>Lymnaeoidea</taxon>
        <taxon>Lymnaeidae</taxon>
        <taxon>Lymnaea</taxon>
    </lineage>
</organism>
<dbReference type="Pfam" id="PF13855">
    <property type="entry name" value="LRR_8"/>
    <property type="match status" value="3"/>
</dbReference>
<evidence type="ECO:0000259" key="5">
    <source>
        <dbReference type="PROSITE" id="PS51746"/>
    </source>
</evidence>
<proteinExistence type="predicted"/>
<dbReference type="SUPFAM" id="SSF81606">
    <property type="entry name" value="PP2C-like"/>
    <property type="match status" value="1"/>
</dbReference>
<feature type="compositionally biased region" description="Polar residues" evidence="4">
    <location>
        <begin position="2098"/>
        <end position="2110"/>
    </location>
</feature>
<dbReference type="InterPro" id="IPR032675">
    <property type="entry name" value="LRR_dom_sf"/>
</dbReference>